<name>A0A0A8H9S8_9BACT</name>
<evidence type="ECO:0000259" key="1">
    <source>
        <dbReference type="Pfam" id="PF04965"/>
    </source>
</evidence>
<dbReference type="OrthoDB" id="5356850at2"/>
<dbReference type="Proteomes" id="UP000031135">
    <property type="component" value="Chromosome"/>
</dbReference>
<organism evidence="2 3">
    <name type="scientific">Campylobacter subantarcticus LMG 24374</name>
    <dbReference type="NCBI Taxonomy" id="1388751"/>
    <lineage>
        <taxon>Bacteria</taxon>
        <taxon>Pseudomonadati</taxon>
        <taxon>Campylobacterota</taxon>
        <taxon>Epsilonproteobacteria</taxon>
        <taxon>Campylobacterales</taxon>
        <taxon>Campylobacteraceae</taxon>
        <taxon>Campylobacter</taxon>
    </lineage>
</organism>
<dbReference type="Pfam" id="PF04965">
    <property type="entry name" value="GPW_gp25"/>
    <property type="match status" value="1"/>
</dbReference>
<protein>
    <submittedName>
        <fullName evidence="2">Type VI secretion system, baseplate protein</fullName>
    </submittedName>
</protein>
<dbReference type="SUPFAM" id="SSF160719">
    <property type="entry name" value="gpW/gp25-like"/>
    <property type="match status" value="1"/>
</dbReference>
<dbReference type="InterPro" id="IPR007048">
    <property type="entry name" value="IraD/Gp25-like"/>
</dbReference>
<dbReference type="HOGENOM" id="CLU_1934168_0_0_7"/>
<evidence type="ECO:0000313" key="2">
    <source>
        <dbReference type="EMBL" id="AJC90883.1"/>
    </source>
</evidence>
<feature type="domain" description="IraD/Gp25-like" evidence="1">
    <location>
        <begin position="26"/>
        <end position="92"/>
    </location>
</feature>
<proteinExistence type="predicted"/>
<dbReference type="KEGG" id="csm:CSUB8521_1047"/>
<reference evidence="2 3" key="1">
    <citation type="journal article" date="2014" name="Genome Biol. Evol.">
        <title>Comparative Genomics of the Campylobacter lari Group.</title>
        <authorList>
            <person name="Miller W.G."/>
            <person name="Yee E."/>
            <person name="Chapman M.H."/>
            <person name="Smith T.P."/>
            <person name="Bono J.L."/>
            <person name="Huynh S."/>
            <person name="Parker C.T."/>
            <person name="Vandamme P."/>
            <person name="Luong K."/>
            <person name="Korlach J."/>
        </authorList>
    </citation>
    <scope>NUCLEOTIDE SEQUENCE [LARGE SCALE GENOMIC DNA]</scope>
    <source>
        <strain evidence="2 3">LMG 24374</strain>
    </source>
</reference>
<evidence type="ECO:0000313" key="3">
    <source>
        <dbReference type="Proteomes" id="UP000031135"/>
    </source>
</evidence>
<accession>A0A0A8H9S8</accession>
<dbReference type="RefSeq" id="WP_039664040.1">
    <property type="nucleotide sequence ID" value="NZ_CP007772.1"/>
</dbReference>
<sequence length="130" mass="15250">MSLLDKIIHSLDDQYKNVPFYQNEFQEIKNSIQVLLNAKLDDCLSVKDFGLSNIENLNLSSTELCISMAKEIHKLINKYEKRIVVNSITYNDSLKPWQLSFLLRCVFCNDSFKEFAIEIIFKNNRYCEVV</sequence>
<dbReference type="EMBL" id="CP007772">
    <property type="protein sequence ID" value="AJC90883.1"/>
    <property type="molecule type" value="Genomic_DNA"/>
</dbReference>
<dbReference type="AlphaFoldDB" id="A0A0A8H9S8"/>
<gene>
    <name evidence="2" type="primary">tssE</name>
    <name evidence="2" type="ORF">CSUB8521_1047</name>
</gene>